<evidence type="ECO:0000259" key="2">
    <source>
        <dbReference type="PROSITE" id="PS00028"/>
    </source>
</evidence>
<dbReference type="PROSITE" id="PS00028">
    <property type="entry name" value="ZINC_FINGER_C2H2_1"/>
    <property type="match status" value="2"/>
</dbReference>
<dbReference type="PANTHER" id="PTHR21354">
    <property type="entry name" value="ZINC FINGER PROTEIN 511"/>
    <property type="match status" value="1"/>
</dbReference>
<reference evidence="3" key="1">
    <citation type="submission" date="2023-03" db="EMBL/GenBank/DDBJ databases">
        <title>Massive genome expansion in bonnet fungi (Mycena s.s.) driven by repeated elements and novel gene families across ecological guilds.</title>
        <authorList>
            <consortium name="Lawrence Berkeley National Laboratory"/>
            <person name="Harder C.B."/>
            <person name="Miyauchi S."/>
            <person name="Viragh M."/>
            <person name="Kuo A."/>
            <person name="Thoen E."/>
            <person name="Andreopoulos B."/>
            <person name="Lu D."/>
            <person name="Skrede I."/>
            <person name="Drula E."/>
            <person name="Henrissat B."/>
            <person name="Morin E."/>
            <person name="Kohler A."/>
            <person name="Barry K."/>
            <person name="LaButti K."/>
            <person name="Morin E."/>
            <person name="Salamov A."/>
            <person name="Lipzen A."/>
            <person name="Mereny Z."/>
            <person name="Hegedus B."/>
            <person name="Baldrian P."/>
            <person name="Stursova M."/>
            <person name="Weitz H."/>
            <person name="Taylor A."/>
            <person name="Grigoriev I.V."/>
            <person name="Nagy L.G."/>
            <person name="Martin F."/>
            <person name="Kauserud H."/>
        </authorList>
    </citation>
    <scope>NUCLEOTIDE SEQUENCE</scope>
    <source>
        <strain evidence="3">CBHHK188m</strain>
    </source>
</reference>
<dbReference type="Proteomes" id="UP001215280">
    <property type="component" value="Unassembled WGS sequence"/>
</dbReference>
<feature type="compositionally biased region" description="Basic and acidic residues" evidence="1">
    <location>
        <begin position="175"/>
        <end position="190"/>
    </location>
</feature>
<evidence type="ECO:0000256" key="1">
    <source>
        <dbReference type="SAM" id="MobiDB-lite"/>
    </source>
</evidence>
<feature type="compositionally biased region" description="Polar residues" evidence="1">
    <location>
        <begin position="28"/>
        <end position="41"/>
    </location>
</feature>
<keyword evidence="4" id="KW-1185">Reference proteome</keyword>
<dbReference type="PANTHER" id="PTHR21354:SF0">
    <property type="entry name" value="ZINC FINGER PROTEIN 511"/>
    <property type="match status" value="1"/>
</dbReference>
<feature type="region of interest" description="Disordered" evidence="1">
    <location>
        <begin position="1"/>
        <end position="41"/>
    </location>
</feature>
<feature type="domain" description="C2H2-type" evidence="2">
    <location>
        <begin position="78"/>
        <end position="101"/>
    </location>
</feature>
<dbReference type="InterPro" id="IPR039258">
    <property type="entry name" value="ZNF511"/>
</dbReference>
<protein>
    <recommendedName>
        <fullName evidence="2">C2H2-type domain-containing protein</fullName>
    </recommendedName>
</protein>
<sequence length="257" mass="28005">MSFKRHRVHSEASSSSSVSETAAPTLKAQRTTPGPEASSSAVHPLLCTLPPTCNHQPTPIANAKDLETHYATYHAHVCEENGCNCVFPDARLLEIHQTENHDPLAAVRKDRGEKIFACHLATCNRMFATPKTRRLHLIQGHGYPKEYLFAVTNKGIGGLLKRWGEGASLIRGQWKTREPEPKSATHRDSVLVEEDDDDQDNVPSSPTAPRATQDRPTLGEGVDALADSLNALALVPPSIRFGRGGKNGGFANDPQPR</sequence>
<feature type="region of interest" description="Disordered" evidence="1">
    <location>
        <begin position="237"/>
        <end position="257"/>
    </location>
</feature>
<dbReference type="SMART" id="SM00355">
    <property type="entry name" value="ZnF_C2H2"/>
    <property type="match status" value="2"/>
</dbReference>
<feature type="domain" description="C2H2-type" evidence="2">
    <location>
        <begin position="118"/>
        <end position="141"/>
    </location>
</feature>
<organism evidence="3 4">
    <name type="scientific">Mycena maculata</name>
    <dbReference type="NCBI Taxonomy" id="230809"/>
    <lineage>
        <taxon>Eukaryota</taxon>
        <taxon>Fungi</taxon>
        <taxon>Dikarya</taxon>
        <taxon>Basidiomycota</taxon>
        <taxon>Agaricomycotina</taxon>
        <taxon>Agaricomycetes</taxon>
        <taxon>Agaricomycetidae</taxon>
        <taxon>Agaricales</taxon>
        <taxon>Marasmiineae</taxon>
        <taxon>Mycenaceae</taxon>
        <taxon>Mycena</taxon>
    </lineage>
</organism>
<dbReference type="InterPro" id="IPR013087">
    <property type="entry name" value="Znf_C2H2_type"/>
</dbReference>
<gene>
    <name evidence="3" type="ORF">DFH07DRAFT_910630</name>
</gene>
<feature type="compositionally biased region" description="Acidic residues" evidence="1">
    <location>
        <begin position="191"/>
        <end position="200"/>
    </location>
</feature>
<dbReference type="AlphaFoldDB" id="A0AAD7KA95"/>
<feature type="compositionally biased region" description="Low complexity" evidence="1">
    <location>
        <begin position="11"/>
        <end position="20"/>
    </location>
</feature>
<name>A0AAD7KA95_9AGAR</name>
<dbReference type="EMBL" id="JARJLG010000006">
    <property type="protein sequence ID" value="KAJ7780246.1"/>
    <property type="molecule type" value="Genomic_DNA"/>
</dbReference>
<evidence type="ECO:0000313" key="3">
    <source>
        <dbReference type="EMBL" id="KAJ7780246.1"/>
    </source>
</evidence>
<evidence type="ECO:0000313" key="4">
    <source>
        <dbReference type="Proteomes" id="UP001215280"/>
    </source>
</evidence>
<feature type="region of interest" description="Disordered" evidence="1">
    <location>
        <begin position="174"/>
        <end position="222"/>
    </location>
</feature>
<proteinExistence type="predicted"/>
<comment type="caution">
    <text evidence="3">The sequence shown here is derived from an EMBL/GenBank/DDBJ whole genome shotgun (WGS) entry which is preliminary data.</text>
</comment>
<feature type="non-terminal residue" evidence="3">
    <location>
        <position position="257"/>
    </location>
</feature>
<accession>A0AAD7KA95</accession>